<dbReference type="Proteomes" id="UP000037460">
    <property type="component" value="Unassembled WGS sequence"/>
</dbReference>
<comment type="caution">
    <text evidence="15">The sequence shown here is derived from an EMBL/GenBank/DDBJ whole genome shotgun (WGS) entry which is preliminary data.</text>
</comment>
<keyword evidence="4" id="KW-0444">Lipid biosynthesis</keyword>
<evidence type="ECO:0000256" key="13">
    <source>
        <dbReference type="ARBA" id="ARBA00039020"/>
    </source>
</evidence>
<organism evidence="15 16">
    <name type="scientific">Chrysochromulina tobinii</name>
    <dbReference type="NCBI Taxonomy" id="1460289"/>
    <lineage>
        <taxon>Eukaryota</taxon>
        <taxon>Haptista</taxon>
        <taxon>Haptophyta</taxon>
        <taxon>Prymnesiophyceae</taxon>
        <taxon>Prymnesiales</taxon>
        <taxon>Chrysochromulinaceae</taxon>
        <taxon>Chrysochromulina</taxon>
    </lineage>
</organism>
<dbReference type="EC" id="2.1.1.317" evidence="13"/>
<comment type="pathway">
    <text evidence="3">Sphingolipid metabolism.</text>
</comment>
<keyword evidence="16" id="KW-1185">Reference proteome</keyword>
<evidence type="ECO:0000313" key="15">
    <source>
        <dbReference type="EMBL" id="KOO24510.1"/>
    </source>
</evidence>
<comment type="pathway">
    <text evidence="2">Lipid metabolism; sphingolipid metabolism.</text>
</comment>
<name>A0A0M0JDH3_9EUKA</name>
<gene>
    <name evidence="15" type="ORF">Ctob_002767</name>
</gene>
<dbReference type="PANTHER" id="PTHR45197:SF1">
    <property type="entry name" value="SPHINGOLIPID C9-METHYLTRANSFERASE A-RELATED"/>
    <property type="match status" value="1"/>
</dbReference>
<feature type="transmembrane region" description="Helical" evidence="14">
    <location>
        <begin position="405"/>
        <end position="425"/>
    </location>
</feature>
<evidence type="ECO:0000256" key="9">
    <source>
        <dbReference type="ARBA" id="ARBA00022919"/>
    </source>
</evidence>
<keyword evidence="8 14" id="KW-0812">Transmembrane</keyword>
<dbReference type="PANTHER" id="PTHR45197">
    <property type="entry name" value="SYNTHASE, PUTATIVE (AFU_ORTHOLOGUE AFUA_7G04190)-RELATED"/>
    <property type="match status" value="1"/>
</dbReference>
<dbReference type="SUPFAM" id="SSF53335">
    <property type="entry name" value="S-adenosyl-L-methionine-dependent methyltransferases"/>
    <property type="match status" value="1"/>
</dbReference>
<comment type="subcellular location">
    <subcellularLocation>
        <location evidence="1">Membrane</location>
        <topology evidence="1">Multi-pass membrane protein</topology>
    </subcellularLocation>
</comment>
<feature type="transmembrane region" description="Helical" evidence="14">
    <location>
        <begin position="45"/>
        <end position="63"/>
    </location>
</feature>
<keyword evidence="10 14" id="KW-1133">Transmembrane helix</keyword>
<dbReference type="Gene3D" id="3.40.50.150">
    <property type="entry name" value="Vaccinia Virus protein VP39"/>
    <property type="match status" value="1"/>
</dbReference>
<evidence type="ECO:0000256" key="11">
    <source>
        <dbReference type="ARBA" id="ARBA00023098"/>
    </source>
</evidence>
<evidence type="ECO:0000256" key="1">
    <source>
        <dbReference type="ARBA" id="ARBA00004141"/>
    </source>
</evidence>
<dbReference type="OrthoDB" id="412182at2759"/>
<dbReference type="GO" id="GO:0032259">
    <property type="term" value="P:methylation"/>
    <property type="evidence" value="ECO:0007669"/>
    <property type="project" value="UniProtKB-KW"/>
</dbReference>
<protein>
    <recommendedName>
        <fullName evidence="13">sphingolipid C(9)-methyltransferase</fullName>
        <ecNumber evidence="13">2.1.1.317</ecNumber>
    </recommendedName>
</protein>
<feature type="transmembrane region" description="Helical" evidence="14">
    <location>
        <begin position="21"/>
        <end position="39"/>
    </location>
</feature>
<evidence type="ECO:0000256" key="12">
    <source>
        <dbReference type="ARBA" id="ARBA00023136"/>
    </source>
</evidence>
<evidence type="ECO:0000256" key="7">
    <source>
        <dbReference type="ARBA" id="ARBA00022691"/>
    </source>
</evidence>
<proteinExistence type="predicted"/>
<dbReference type="CDD" id="cd02440">
    <property type="entry name" value="AdoMet_MTases"/>
    <property type="match status" value="1"/>
</dbReference>
<dbReference type="AlphaFoldDB" id="A0A0M0JDH3"/>
<dbReference type="Pfam" id="PF02353">
    <property type="entry name" value="CMAS"/>
    <property type="match status" value="1"/>
</dbReference>
<keyword evidence="5" id="KW-0489">Methyltransferase</keyword>
<keyword evidence="9" id="KW-0746">Sphingolipid metabolism</keyword>
<reference evidence="16" key="1">
    <citation type="journal article" date="2015" name="PLoS Genet.">
        <title>Genome Sequence and Transcriptome Analyses of Chrysochromulina tobin: Metabolic Tools for Enhanced Algal Fitness in the Prominent Order Prymnesiales (Haptophyceae).</title>
        <authorList>
            <person name="Hovde B.T."/>
            <person name="Deodato C.R."/>
            <person name="Hunsperger H.M."/>
            <person name="Ryken S.A."/>
            <person name="Yost W."/>
            <person name="Jha R.K."/>
            <person name="Patterson J."/>
            <person name="Monnat R.J. Jr."/>
            <person name="Barlow S.B."/>
            <person name="Starkenburg S.R."/>
            <person name="Cattolico R.A."/>
        </authorList>
    </citation>
    <scope>NUCLEOTIDE SEQUENCE</scope>
    <source>
        <strain evidence="16">CCMP291</strain>
    </source>
</reference>
<keyword evidence="7" id="KW-0949">S-adenosyl-L-methionine</keyword>
<accession>A0A0M0JDH3</accession>
<keyword evidence="11" id="KW-0443">Lipid metabolism</keyword>
<evidence type="ECO:0000256" key="4">
    <source>
        <dbReference type="ARBA" id="ARBA00022516"/>
    </source>
</evidence>
<sequence>MEKIGVGMAMSRNWDDPPMQILLTLAGGAVVLIIGEYYIATRLGAAYMMLPLIVCYLYYHFVAMSTPPADTKKYLEFKNAKVAAKWGKNKIPMHILVAEFLNDNVAFKGDCYEILANHRQEFIDWRPDFGLISFILAQLIPITSSSFKSIAATAHEIADHYDRGNDFFNAFLGPKMIYTSAFYQGLDQTLEQAQVNKLNMLCEKVHLKEGQTFLDIGCGWGTLVRHAASKFKAKATGVTLSAEGAAWCRAQAKKEGLSEVQCEILNCDYREIPKDRKFDAISAVEMAEHVGIANFQLFLGSVRSMLKDEGLFYMQVAGLRKGANWEDTQWGLFMSRYIFPGADASTPLYWYIKQLELAGFEVHSVETVGRHYSHTLHAWYDNWMTNKDSPELASYPSRLKRLWELFLAWSTVAAGIGSATCYQIVCHKNMYSFPRDIFTTAESAGTRTMLRT</sequence>
<dbReference type="GO" id="GO:0006665">
    <property type="term" value="P:sphingolipid metabolic process"/>
    <property type="evidence" value="ECO:0007669"/>
    <property type="project" value="UniProtKB-KW"/>
</dbReference>
<evidence type="ECO:0000256" key="6">
    <source>
        <dbReference type="ARBA" id="ARBA00022679"/>
    </source>
</evidence>
<keyword evidence="12 14" id="KW-0472">Membrane</keyword>
<dbReference type="GO" id="GO:0016020">
    <property type="term" value="C:membrane"/>
    <property type="evidence" value="ECO:0007669"/>
    <property type="project" value="UniProtKB-SubCell"/>
</dbReference>
<dbReference type="GO" id="GO:0008168">
    <property type="term" value="F:methyltransferase activity"/>
    <property type="evidence" value="ECO:0007669"/>
    <property type="project" value="UniProtKB-KW"/>
</dbReference>
<evidence type="ECO:0000256" key="3">
    <source>
        <dbReference type="ARBA" id="ARBA00004991"/>
    </source>
</evidence>
<evidence type="ECO:0000313" key="16">
    <source>
        <dbReference type="Proteomes" id="UP000037460"/>
    </source>
</evidence>
<dbReference type="InterPro" id="IPR052290">
    <property type="entry name" value="Sphingo_C9-MT"/>
</dbReference>
<evidence type="ECO:0000256" key="14">
    <source>
        <dbReference type="SAM" id="Phobius"/>
    </source>
</evidence>
<evidence type="ECO:0000256" key="8">
    <source>
        <dbReference type="ARBA" id="ARBA00022692"/>
    </source>
</evidence>
<keyword evidence="6" id="KW-0808">Transferase</keyword>
<evidence type="ECO:0000256" key="10">
    <source>
        <dbReference type="ARBA" id="ARBA00022989"/>
    </source>
</evidence>
<evidence type="ECO:0000256" key="2">
    <source>
        <dbReference type="ARBA" id="ARBA00004760"/>
    </source>
</evidence>
<dbReference type="InterPro" id="IPR029063">
    <property type="entry name" value="SAM-dependent_MTases_sf"/>
</dbReference>
<evidence type="ECO:0000256" key="5">
    <source>
        <dbReference type="ARBA" id="ARBA00022603"/>
    </source>
</evidence>
<dbReference type="EMBL" id="JWZX01003086">
    <property type="protein sequence ID" value="KOO24510.1"/>
    <property type="molecule type" value="Genomic_DNA"/>
</dbReference>